<keyword evidence="2" id="KW-1185">Reference proteome</keyword>
<dbReference type="OrthoDB" id="8480531at2"/>
<reference evidence="1 2" key="1">
    <citation type="journal article" date="2012" name="J. Bacteriol.">
        <title>Draft Genome Sequences for Two Metal-Reducing Pelosinus fermentans Strains Isolated from a Cr(VI)-Contaminated Site and for Type Strain R7.</title>
        <authorList>
            <person name="Brown S.D."/>
            <person name="Podar M."/>
            <person name="Klingeman D.M."/>
            <person name="Johnson C.M."/>
            <person name="Yang Z.K."/>
            <person name="Utturkar S.M."/>
            <person name="Land M.L."/>
            <person name="Mosher J.J."/>
            <person name="Hurt R.A.Jr."/>
            <person name="Phelps T.J."/>
            <person name="Palumbo A.V."/>
            <person name="Arkin A.P."/>
            <person name="Hazen T.C."/>
            <person name="Elias D.A."/>
        </authorList>
    </citation>
    <scope>NUCLEOTIDE SEQUENCE [LARGE SCALE GENOMIC DNA]</scope>
    <source>
        <strain evidence="1 2">B4</strain>
    </source>
</reference>
<dbReference type="AlphaFoldDB" id="I9B360"/>
<accession>I9B360</accession>
<proteinExistence type="predicted"/>
<protein>
    <submittedName>
        <fullName evidence="1">Uncharacterized protein</fullName>
    </submittedName>
</protein>
<dbReference type="PATRIC" id="fig|1149862.3.peg.1315"/>
<dbReference type="EMBL" id="AKVJ01000017">
    <property type="protein sequence ID" value="EIW19582.1"/>
    <property type="molecule type" value="Genomic_DNA"/>
</dbReference>
<evidence type="ECO:0000313" key="1">
    <source>
        <dbReference type="EMBL" id="EIW19582.1"/>
    </source>
</evidence>
<dbReference type="RefSeq" id="WP_007932469.1">
    <property type="nucleotide sequence ID" value="NZ_AKVJ01000017.1"/>
</dbReference>
<organism evidence="1 2">
    <name type="scientific">Pelosinus fermentans B4</name>
    <dbReference type="NCBI Taxonomy" id="1149862"/>
    <lineage>
        <taxon>Bacteria</taxon>
        <taxon>Bacillati</taxon>
        <taxon>Bacillota</taxon>
        <taxon>Negativicutes</taxon>
        <taxon>Selenomonadales</taxon>
        <taxon>Sporomusaceae</taxon>
        <taxon>Pelosinus</taxon>
    </lineage>
</organism>
<sequence>MGHLLGYPICCCQKIAVVGEMYIDEWEALFVKKTHFEGRYKIINPKGYREGYSLISHIPCSPNCEPSLNIAQKALSIIMLNKYNKYFDKWNYWTNAAID</sequence>
<dbReference type="Proteomes" id="UP000004324">
    <property type="component" value="Unassembled WGS sequence"/>
</dbReference>
<comment type="caution">
    <text evidence="1">The sequence shown here is derived from an EMBL/GenBank/DDBJ whole genome shotgun (WGS) entry which is preliminary data.</text>
</comment>
<gene>
    <name evidence="1" type="ORF">FB4_2765</name>
</gene>
<evidence type="ECO:0000313" key="2">
    <source>
        <dbReference type="Proteomes" id="UP000004324"/>
    </source>
</evidence>
<name>I9B360_9FIRM</name>